<dbReference type="EMBL" id="CP027792">
    <property type="protein sequence ID" value="AVP57972.1"/>
    <property type="molecule type" value="Genomic_DNA"/>
</dbReference>
<dbReference type="Pfam" id="PF02470">
    <property type="entry name" value="MlaD"/>
    <property type="match status" value="1"/>
</dbReference>
<dbReference type="Proteomes" id="UP000241829">
    <property type="component" value="Chromosome"/>
</dbReference>
<reference evidence="4" key="1">
    <citation type="submission" date="2018-03" db="EMBL/GenBank/DDBJ databases">
        <title>Genome sequencing of Melaminivora sp. strain SC2-7.</title>
        <authorList>
            <person name="Kim S.-J."/>
            <person name="Heo J."/>
            <person name="Ahn J.-H."/>
            <person name="Kwon S.-W."/>
        </authorList>
    </citation>
    <scope>NUCLEOTIDE SEQUENCE [LARGE SCALE GENOMIC DNA]</scope>
    <source>
        <strain evidence="4">SC2-7</strain>
    </source>
</reference>
<feature type="domain" description="Mce/MlaD" evidence="2">
    <location>
        <begin position="59"/>
        <end position="124"/>
    </location>
</feature>
<name>A0A2P1NLM9_9BURK</name>
<gene>
    <name evidence="3" type="ORF">C7H73_10070</name>
</gene>
<dbReference type="RefSeq" id="WP_106846525.1">
    <property type="nucleotide sequence ID" value="NZ_CP027792.1"/>
</dbReference>
<sequence>MTDPTPPSPNARCALPGDELLRPVAHLRAKAAALLLFTLVLVVGSALYLLYARGAFEPTQRLVLTADDSEGVAVGMDVTFSGFPIGRVRSLGLAEGGEVRIVVDVARRDAHWLRESSVFTLVRGIVGGTTIKAYSGVMTDPPLADGAVRPVLRGDATAEIPRLMADARELLENLNHLTASDSALGGALGNVRALTERLNGPGGALGVLTGSDGEARKILATLERTNQLLARLDGMAAKADKQVFGSGKDAGLVPEVRAAVLQLNALLADARGSLTKVDAVLAEAQAVGANAREATTDLGALRAEVEASLRKVEGLVNEINRKWPFARDTELKLP</sequence>
<evidence type="ECO:0000313" key="4">
    <source>
        <dbReference type="Proteomes" id="UP000241829"/>
    </source>
</evidence>
<dbReference type="OrthoDB" id="8770832at2"/>
<protein>
    <submittedName>
        <fullName evidence="3">Mammalian cell entry protein</fullName>
    </submittedName>
</protein>
<dbReference type="PANTHER" id="PTHR33371">
    <property type="entry name" value="INTERMEMBRANE PHOSPHOLIPID TRANSPORT SYSTEM BINDING PROTEIN MLAD-RELATED"/>
    <property type="match status" value="1"/>
</dbReference>
<dbReference type="AlphaFoldDB" id="A0A2P1NLM9"/>
<feature type="transmembrane region" description="Helical" evidence="1">
    <location>
        <begin position="31"/>
        <end position="51"/>
    </location>
</feature>
<evidence type="ECO:0000259" key="2">
    <source>
        <dbReference type="Pfam" id="PF02470"/>
    </source>
</evidence>
<keyword evidence="1" id="KW-1133">Transmembrane helix</keyword>
<evidence type="ECO:0000313" key="3">
    <source>
        <dbReference type="EMBL" id="AVP57972.1"/>
    </source>
</evidence>
<keyword evidence="1" id="KW-0472">Membrane</keyword>
<keyword evidence="1" id="KW-0812">Transmembrane</keyword>
<dbReference type="KEGG" id="melm:C7H73_10070"/>
<accession>A0A2P1NLM9</accession>
<evidence type="ECO:0000256" key="1">
    <source>
        <dbReference type="SAM" id="Phobius"/>
    </source>
</evidence>
<dbReference type="InterPro" id="IPR052336">
    <property type="entry name" value="MlaD_Phospholipid_Transporter"/>
</dbReference>
<keyword evidence="4" id="KW-1185">Reference proteome</keyword>
<dbReference type="InterPro" id="IPR003399">
    <property type="entry name" value="Mce/MlaD"/>
</dbReference>
<proteinExistence type="predicted"/>
<dbReference type="PANTHER" id="PTHR33371:SF4">
    <property type="entry name" value="INTERMEMBRANE PHOSPHOLIPID TRANSPORT SYSTEM BINDING PROTEIN MLAD"/>
    <property type="match status" value="1"/>
</dbReference>
<organism evidence="3 4">
    <name type="scientific">Pulveribacter suum</name>
    <dbReference type="NCBI Taxonomy" id="2116657"/>
    <lineage>
        <taxon>Bacteria</taxon>
        <taxon>Pseudomonadati</taxon>
        <taxon>Pseudomonadota</taxon>
        <taxon>Betaproteobacteria</taxon>
        <taxon>Burkholderiales</taxon>
        <taxon>Comamonadaceae</taxon>
        <taxon>Pulveribacter</taxon>
    </lineage>
</organism>